<evidence type="ECO:0000256" key="1">
    <source>
        <dbReference type="ARBA" id="ARBA00004496"/>
    </source>
</evidence>
<dbReference type="EC" id="2.5.1.55" evidence="5"/>
<dbReference type="InterPro" id="IPR006269">
    <property type="entry name" value="KDO8P_synthase"/>
</dbReference>
<evidence type="ECO:0000259" key="9">
    <source>
        <dbReference type="Pfam" id="PF00793"/>
    </source>
</evidence>
<protein>
    <recommendedName>
        <fullName evidence="5">3-deoxy-8-phosphooctulonate synthase</fullName>
        <ecNumber evidence="5">2.5.1.55</ecNumber>
    </recommendedName>
</protein>
<evidence type="ECO:0000256" key="3">
    <source>
        <dbReference type="ARBA" id="ARBA00004845"/>
    </source>
</evidence>
<dbReference type="UniPathway" id="UPA00357">
    <property type="reaction ID" value="UER00474"/>
</dbReference>
<evidence type="ECO:0000256" key="8">
    <source>
        <dbReference type="ARBA" id="ARBA00049112"/>
    </source>
</evidence>
<keyword evidence="6" id="KW-0963">Cytoplasm</keyword>
<evidence type="ECO:0000313" key="11">
    <source>
        <dbReference type="Proteomes" id="UP000326354"/>
    </source>
</evidence>
<comment type="subcellular location">
    <subcellularLocation>
        <location evidence="1">Cytoplasm</location>
    </subcellularLocation>
</comment>
<keyword evidence="11" id="KW-1185">Reference proteome</keyword>
<dbReference type="NCBIfam" id="TIGR01362">
    <property type="entry name" value="KDO8P_synth"/>
    <property type="match status" value="1"/>
</dbReference>
<dbReference type="OrthoDB" id="9780456at2"/>
<keyword evidence="7" id="KW-0808">Transferase</keyword>
<dbReference type="GO" id="GO:0005737">
    <property type="term" value="C:cytoplasm"/>
    <property type="evidence" value="ECO:0007669"/>
    <property type="project" value="UniProtKB-SubCell"/>
</dbReference>
<dbReference type="RefSeq" id="WP_151967891.1">
    <property type="nucleotide sequence ID" value="NZ_AP019860.1"/>
</dbReference>
<feature type="domain" description="DAHP synthetase I/KDSA" evidence="9">
    <location>
        <begin position="15"/>
        <end position="271"/>
    </location>
</feature>
<dbReference type="Pfam" id="PF00793">
    <property type="entry name" value="DAHP_synth_1"/>
    <property type="match status" value="1"/>
</dbReference>
<dbReference type="KEGG" id="uam:UABAM_02053"/>
<evidence type="ECO:0000256" key="7">
    <source>
        <dbReference type="ARBA" id="ARBA00022679"/>
    </source>
</evidence>
<dbReference type="Gene3D" id="3.20.20.70">
    <property type="entry name" value="Aldolase class I"/>
    <property type="match status" value="1"/>
</dbReference>
<evidence type="ECO:0000256" key="2">
    <source>
        <dbReference type="ARBA" id="ARBA00004756"/>
    </source>
</evidence>
<organism evidence="10 11">
    <name type="scientific">Uabimicrobium amorphum</name>
    <dbReference type="NCBI Taxonomy" id="2596890"/>
    <lineage>
        <taxon>Bacteria</taxon>
        <taxon>Pseudomonadati</taxon>
        <taxon>Planctomycetota</taxon>
        <taxon>Candidatus Uabimicrobiia</taxon>
        <taxon>Candidatus Uabimicrobiales</taxon>
        <taxon>Candidatus Uabimicrobiaceae</taxon>
        <taxon>Candidatus Uabimicrobium</taxon>
    </lineage>
</organism>
<gene>
    <name evidence="10" type="ORF">UABAM_02053</name>
</gene>
<sequence>MPNFFEIDKVNLSKDKLFLIAGPCVLEENRETELKIVEHVKKISERLDIPFIFKASYTKANRTSASSYRGVGIEKGLKRLFRVKKEFDVPVLSDIHEVAEVQKASEVLDVLQIPAFLCRQTSLLESAANSGCAVNIKKGQFMSPWDMKHAVEKITAISKKVMVTERGACFGYNNLVVDMRTFPVMSDFGCPVVFDGTHSVQLPGGGKGQTSGQRHMILPLVRAAVAAGCHGLFLEVHPDPSSSPSDSASILPLSQLESVLSVAKKIRTLVLEEQQKRVLFGDIVREKNFASGEDVEKALAIQKKMDEDGEEHKLLGIIMLEQGMLNSEQLLQLLKELEVRQGVKLY</sequence>
<name>A0A5S9IMD0_UABAM</name>
<comment type="pathway">
    <text evidence="2">Bacterial outer membrane biogenesis; lipopolysaccharide biosynthesis.</text>
</comment>
<comment type="similarity">
    <text evidence="4">Belongs to the KdsA family.</text>
</comment>
<comment type="catalytic activity">
    <reaction evidence="8">
        <text>D-arabinose 5-phosphate + phosphoenolpyruvate + H2O = 3-deoxy-alpha-D-manno-2-octulosonate-8-phosphate + phosphate</text>
        <dbReference type="Rhea" id="RHEA:14053"/>
        <dbReference type="ChEBI" id="CHEBI:15377"/>
        <dbReference type="ChEBI" id="CHEBI:43474"/>
        <dbReference type="ChEBI" id="CHEBI:57693"/>
        <dbReference type="ChEBI" id="CHEBI:58702"/>
        <dbReference type="ChEBI" id="CHEBI:85985"/>
        <dbReference type="EC" id="2.5.1.55"/>
    </reaction>
</comment>
<comment type="pathway">
    <text evidence="3">Carbohydrate biosynthesis; 3-deoxy-D-manno-octulosonate biosynthesis; 3-deoxy-D-manno-octulosonate from D-ribulose 5-phosphate: step 2/3.</text>
</comment>
<dbReference type="SUPFAM" id="SSF51569">
    <property type="entry name" value="Aldolase"/>
    <property type="match status" value="1"/>
</dbReference>
<proteinExistence type="inferred from homology"/>
<evidence type="ECO:0000313" key="10">
    <source>
        <dbReference type="EMBL" id="BBM83700.1"/>
    </source>
</evidence>
<evidence type="ECO:0000256" key="4">
    <source>
        <dbReference type="ARBA" id="ARBA00010499"/>
    </source>
</evidence>
<accession>A0A5S9IMD0</accession>
<reference evidence="10 11" key="1">
    <citation type="submission" date="2019-08" db="EMBL/GenBank/DDBJ databases">
        <title>Complete genome sequence of Candidatus Uab amorphum.</title>
        <authorList>
            <person name="Shiratori T."/>
            <person name="Suzuki S."/>
            <person name="Kakizawa Y."/>
            <person name="Ishida K."/>
        </authorList>
    </citation>
    <scope>NUCLEOTIDE SEQUENCE [LARGE SCALE GENOMIC DNA]</scope>
    <source>
        <strain evidence="10 11">SRT547</strain>
    </source>
</reference>
<dbReference type="NCBIfam" id="NF003543">
    <property type="entry name" value="PRK05198.1"/>
    <property type="match status" value="1"/>
</dbReference>
<dbReference type="AlphaFoldDB" id="A0A5S9IMD0"/>
<dbReference type="InterPro" id="IPR013785">
    <property type="entry name" value="Aldolase_TIM"/>
</dbReference>
<dbReference type="PANTHER" id="PTHR21057">
    <property type="entry name" value="PHOSPHO-2-DEHYDRO-3-DEOXYHEPTONATE ALDOLASE"/>
    <property type="match status" value="1"/>
</dbReference>
<dbReference type="GO" id="GO:0008676">
    <property type="term" value="F:3-deoxy-8-phosphooctulonate synthase activity"/>
    <property type="evidence" value="ECO:0007669"/>
    <property type="project" value="UniProtKB-EC"/>
</dbReference>
<dbReference type="UniPathway" id="UPA00030"/>
<evidence type="ECO:0000256" key="5">
    <source>
        <dbReference type="ARBA" id="ARBA00012693"/>
    </source>
</evidence>
<evidence type="ECO:0000256" key="6">
    <source>
        <dbReference type="ARBA" id="ARBA00022490"/>
    </source>
</evidence>
<dbReference type="Proteomes" id="UP000326354">
    <property type="component" value="Chromosome"/>
</dbReference>
<dbReference type="InterPro" id="IPR006218">
    <property type="entry name" value="DAHP1/KDSA"/>
</dbReference>
<dbReference type="EMBL" id="AP019860">
    <property type="protein sequence ID" value="BBM83700.1"/>
    <property type="molecule type" value="Genomic_DNA"/>
</dbReference>
<dbReference type="GO" id="GO:0009103">
    <property type="term" value="P:lipopolysaccharide biosynthetic process"/>
    <property type="evidence" value="ECO:0007669"/>
    <property type="project" value="UniProtKB-UniPathway"/>
</dbReference>